<feature type="binding site" evidence="9">
    <location>
        <begin position="186"/>
        <end position="191"/>
    </location>
    <ligand>
        <name>UTP</name>
        <dbReference type="ChEBI" id="CHEBI:46398"/>
    </ligand>
</feature>
<dbReference type="CDD" id="cd03113">
    <property type="entry name" value="CTPS_N"/>
    <property type="match status" value="1"/>
</dbReference>
<feature type="binding site" evidence="9">
    <location>
        <position position="222"/>
    </location>
    <ligand>
        <name>CTP</name>
        <dbReference type="ChEBI" id="CHEBI:37563"/>
        <note>allosteric inhibitor</note>
    </ligand>
</feature>
<reference evidence="13" key="1">
    <citation type="journal article" date="2019" name="Int. J. Syst. Evol. Microbiol.">
        <title>The Global Catalogue of Microorganisms (GCM) 10K type strain sequencing project: providing services to taxonomists for standard genome sequencing and annotation.</title>
        <authorList>
            <consortium name="The Broad Institute Genomics Platform"/>
            <consortium name="The Broad Institute Genome Sequencing Center for Infectious Disease"/>
            <person name="Wu L."/>
            <person name="Ma J."/>
        </authorList>
    </citation>
    <scope>NUCLEOTIDE SEQUENCE [LARGE SCALE GENOMIC DNA]</scope>
    <source>
        <strain evidence="13">JCM 17543</strain>
    </source>
</reference>
<dbReference type="PANTHER" id="PTHR11550:SF0">
    <property type="entry name" value="CTP SYNTHASE-RELATED"/>
    <property type="match status" value="1"/>
</dbReference>
<dbReference type="InterPro" id="IPR027417">
    <property type="entry name" value="P-loop_NTPase"/>
</dbReference>
<keyword evidence="9" id="KW-0479">Metal-binding</keyword>
<dbReference type="NCBIfam" id="TIGR00337">
    <property type="entry name" value="PyrG"/>
    <property type="match status" value="1"/>
</dbReference>
<dbReference type="CDD" id="cd01746">
    <property type="entry name" value="GATase1_CTP_Synthase"/>
    <property type="match status" value="1"/>
</dbReference>
<feature type="binding site" evidence="9">
    <location>
        <begin position="383"/>
        <end position="386"/>
    </location>
    <ligand>
        <name>L-glutamine</name>
        <dbReference type="ChEBI" id="CHEBI:58359"/>
    </ligand>
</feature>
<feature type="binding site" evidence="9">
    <location>
        <position position="222"/>
    </location>
    <ligand>
        <name>UTP</name>
        <dbReference type="ChEBI" id="CHEBI:46398"/>
    </ligand>
</feature>
<dbReference type="InterPro" id="IPR017456">
    <property type="entry name" value="CTP_synthase_N"/>
</dbReference>
<sequence length="544" mass="59932">MARFIFVTGGVVSSLGKGLLSASLGALLQARGYKVRIRKFDPYLNVDPGTMSPYQHGEVFVTDDGAETDLDLGHYERFTGVSSRQSDNITTGRIYRDIIARERRGDYLGATVQVIPHVTNAIKEFALSDTGECDFVICEIGGTVGDIESLPFIESIRQLRNDLGRSNSVSVHTTLVPWIAAAGELKTKPTQQSVREIASLGVQPEVLLCRCDRPLPEAEREKIALFCNVRKSAVIPALDARNIYDVPLQYHEAGLDDEVLYAFGIEDAPRPDLTRWIEVMDRIDHYDSEVTIGVVGKYVGLPDAYKSLREALVHGGIANRTKVNIQWLDAEMFEHPDANLAAELEPLHGILVPGGFGERGSEGKIASVKFAREREIPFFGICLGMQMACIEAARNQAGIKEASTTEFGETPEPVVGLITEWMSEEGLQERAAGGDLGGTMRLGAYPATLAGNSRVASVYGATEISERHRHRYEVNVHYREALEKGGLLFTGMSPDNRLPEIVERPDHPFFIGVQFHPELKSRPFEPHPLFAGFIDAALNQSRLV</sequence>
<dbReference type="Gene3D" id="3.40.50.300">
    <property type="entry name" value="P-loop containing nucleotide triphosphate hydrolases"/>
    <property type="match status" value="1"/>
</dbReference>
<comment type="catalytic activity">
    <reaction evidence="9">
        <text>UTP + NH4(+) + ATP = CTP + ADP + phosphate + 2 H(+)</text>
        <dbReference type="Rhea" id="RHEA:16597"/>
        <dbReference type="ChEBI" id="CHEBI:15378"/>
        <dbReference type="ChEBI" id="CHEBI:28938"/>
        <dbReference type="ChEBI" id="CHEBI:30616"/>
        <dbReference type="ChEBI" id="CHEBI:37563"/>
        <dbReference type="ChEBI" id="CHEBI:43474"/>
        <dbReference type="ChEBI" id="CHEBI:46398"/>
        <dbReference type="ChEBI" id="CHEBI:456216"/>
    </reaction>
</comment>
<comment type="caution">
    <text evidence="9">Lacks conserved residue(s) required for the propagation of feature annotation.</text>
</comment>
<comment type="caution">
    <text evidence="12">The sequence shown here is derived from an EMBL/GenBank/DDBJ whole genome shotgun (WGS) entry which is preliminary data.</text>
</comment>
<keyword evidence="13" id="KW-1185">Reference proteome</keyword>
<keyword evidence="5 9" id="KW-0067">ATP-binding</keyword>
<evidence type="ECO:0000256" key="8">
    <source>
        <dbReference type="ARBA" id="ARBA00047781"/>
    </source>
</evidence>
<feature type="binding site" evidence="9">
    <location>
        <position position="71"/>
    </location>
    <ligand>
        <name>Mg(2+)</name>
        <dbReference type="ChEBI" id="CHEBI:18420"/>
    </ligand>
</feature>
<comment type="function">
    <text evidence="9">Catalyzes the ATP-dependent amination of UTP to CTP with either L-glutamine or ammonia as the source of nitrogen. Regulates intracellular CTP levels through interactions with the four ribonucleotide triphosphates.</text>
</comment>
<keyword evidence="4 9" id="KW-0547">Nucleotide-binding</keyword>
<feature type="region of interest" description="Amidoligase domain" evidence="9">
    <location>
        <begin position="1"/>
        <end position="265"/>
    </location>
</feature>
<dbReference type="PROSITE" id="PS51273">
    <property type="entry name" value="GATASE_TYPE_1"/>
    <property type="match status" value="1"/>
</dbReference>
<feature type="binding site" evidence="9">
    <location>
        <position position="13"/>
    </location>
    <ligand>
        <name>CTP</name>
        <dbReference type="ChEBI" id="CHEBI:37563"/>
        <note>allosteric inhibitor</note>
    </ligand>
</feature>
<evidence type="ECO:0000256" key="6">
    <source>
        <dbReference type="ARBA" id="ARBA00022962"/>
    </source>
</evidence>
<dbReference type="Gene3D" id="3.40.50.880">
    <property type="match status" value="1"/>
</dbReference>
<proteinExistence type="inferred from homology"/>
<dbReference type="HAMAP" id="MF_01227">
    <property type="entry name" value="PyrG"/>
    <property type="match status" value="1"/>
</dbReference>
<evidence type="ECO:0000259" key="11">
    <source>
        <dbReference type="Pfam" id="PF06418"/>
    </source>
</evidence>
<comment type="subunit">
    <text evidence="9">Homotetramer.</text>
</comment>
<dbReference type="SUPFAM" id="SSF52540">
    <property type="entry name" value="P-loop containing nucleoside triphosphate hydrolases"/>
    <property type="match status" value="1"/>
</dbReference>
<dbReference type="InterPro" id="IPR033828">
    <property type="entry name" value="GATase1_CTP_Synthase"/>
</dbReference>
<feature type="binding site" evidence="9">
    <location>
        <position position="406"/>
    </location>
    <ligand>
        <name>L-glutamine</name>
        <dbReference type="ChEBI" id="CHEBI:58359"/>
    </ligand>
</feature>
<evidence type="ECO:0000256" key="4">
    <source>
        <dbReference type="ARBA" id="ARBA00022741"/>
    </source>
</evidence>
<name>A0ABP7KYA8_9SPHN</name>
<dbReference type="InterPro" id="IPR017926">
    <property type="entry name" value="GATASE"/>
</dbReference>
<evidence type="ECO:0000256" key="3">
    <source>
        <dbReference type="ARBA" id="ARBA00022598"/>
    </source>
</evidence>
<feature type="active site" evidence="9">
    <location>
        <position position="516"/>
    </location>
</feature>
<dbReference type="Proteomes" id="UP001500827">
    <property type="component" value="Unassembled WGS sequence"/>
</dbReference>
<evidence type="ECO:0000256" key="2">
    <source>
        <dbReference type="ARBA" id="ARBA00007533"/>
    </source>
</evidence>
<keyword evidence="7 9" id="KW-0665">Pyrimidine biosynthesis</keyword>
<dbReference type="Pfam" id="PF06418">
    <property type="entry name" value="CTP_synth_N"/>
    <property type="match status" value="1"/>
</dbReference>
<keyword evidence="6 9" id="KW-0315">Glutamine amidotransferase</keyword>
<feature type="binding site" evidence="9">
    <location>
        <position position="54"/>
    </location>
    <ligand>
        <name>L-glutamine</name>
        <dbReference type="ChEBI" id="CHEBI:58359"/>
    </ligand>
</feature>
<dbReference type="EMBL" id="BAABBM010000001">
    <property type="protein sequence ID" value="GAA3888922.1"/>
    <property type="molecule type" value="Genomic_DNA"/>
</dbReference>
<feature type="binding site" evidence="9">
    <location>
        <position position="240"/>
    </location>
    <ligand>
        <name>ATP</name>
        <dbReference type="ChEBI" id="CHEBI:30616"/>
    </ligand>
</feature>
<comment type="activity regulation">
    <text evidence="9">Allosterically activated by GTP, when glutamine is the substrate; GTP has no effect on the reaction when ammonia is the substrate. The allosteric effector GTP functions by stabilizing the protein conformation that binds the tetrahedral intermediate(s) formed during glutamine hydrolysis. Inhibited by the product CTP, via allosteric rather than competitive inhibition.</text>
</comment>
<comment type="catalytic activity">
    <reaction evidence="8 9">
        <text>UTP + L-glutamine + ATP + H2O = CTP + L-glutamate + ADP + phosphate + 2 H(+)</text>
        <dbReference type="Rhea" id="RHEA:26426"/>
        <dbReference type="ChEBI" id="CHEBI:15377"/>
        <dbReference type="ChEBI" id="CHEBI:15378"/>
        <dbReference type="ChEBI" id="CHEBI:29985"/>
        <dbReference type="ChEBI" id="CHEBI:30616"/>
        <dbReference type="ChEBI" id="CHEBI:37563"/>
        <dbReference type="ChEBI" id="CHEBI:43474"/>
        <dbReference type="ChEBI" id="CHEBI:46398"/>
        <dbReference type="ChEBI" id="CHEBI:58359"/>
        <dbReference type="ChEBI" id="CHEBI:456216"/>
        <dbReference type="EC" id="6.3.4.2"/>
    </reaction>
</comment>
<organism evidence="12 13">
    <name type="scientific">Sphingomonas limnosediminicola</name>
    <dbReference type="NCBI Taxonomy" id="940133"/>
    <lineage>
        <taxon>Bacteria</taxon>
        <taxon>Pseudomonadati</taxon>
        <taxon>Pseudomonadota</taxon>
        <taxon>Alphaproteobacteria</taxon>
        <taxon>Sphingomonadales</taxon>
        <taxon>Sphingomonadaceae</taxon>
        <taxon>Sphingomonas</taxon>
    </lineage>
</organism>
<feature type="binding site" evidence="9">
    <location>
        <begin position="14"/>
        <end position="19"/>
    </location>
    <ligand>
        <name>ATP</name>
        <dbReference type="ChEBI" id="CHEBI:30616"/>
    </ligand>
</feature>
<keyword evidence="3 9" id="KW-0436">Ligase</keyword>
<feature type="binding site" evidence="9">
    <location>
        <begin position="186"/>
        <end position="191"/>
    </location>
    <ligand>
        <name>CTP</name>
        <dbReference type="ChEBI" id="CHEBI:37563"/>
        <note>allosteric inhibitor</note>
    </ligand>
</feature>
<feature type="binding site" evidence="9">
    <location>
        <position position="355"/>
    </location>
    <ligand>
        <name>L-glutamine</name>
        <dbReference type="ChEBI" id="CHEBI:58359"/>
    </ligand>
</feature>
<keyword evidence="9" id="KW-0460">Magnesium</keyword>
<dbReference type="EC" id="6.3.4.2" evidence="9"/>
<dbReference type="RefSeq" id="WP_344698121.1">
    <property type="nucleotide sequence ID" value="NZ_BAABBM010000001.1"/>
</dbReference>
<protein>
    <recommendedName>
        <fullName evidence="9">CTP synthase</fullName>
        <ecNumber evidence="9">6.3.4.2</ecNumber>
    </recommendedName>
    <alternativeName>
        <fullName evidence="9">Cytidine 5'-triphosphate synthase</fullName>
    </alternativeName>
    <alternativeName>
        <fullName evidence="9">Cytidine triphosphate synthetase</fullName>
        <shortName evidence="9">CTP synthetase</shortName>
        <shortName evidence="9">CTPS</shortName>
    </alternativeName>
    <alternativeName>
        <fullName evidence="9">UTP--ammonia ligase</fullName>
    </alternativeName>
</protein>
<feature type="domain" description="Glutamine amidotransferase" evidence="10">
    <location>
        <begin position="302"/>
        <end position="535"/>
    </location>
</feature>
<feature type="active site" description="Nucleophile; for glutamine hydrolysis" evidence="9">
    <location>
        <position position="382"/>
    </location>
</feature>
<evidence type="ECO:0000256" key="1">
    <source>
        <dbReference type="ARBA" id="ARBA00005171"/>
    </source>
</evidence>
<comment type="pathway">
    <text evidence="1 9">Pyrimidine metabolism; CTP biosynthesis via de novo pathway; CTP from UDP: step 2/2.</text>
</comment>
<accession>A0ABP7KYA8</accession>
<feature type="binding site" evidence="9">
    <location>
        <position position="71"/>
    </location>
    <ligand>
        <name>ATP</name>
        <dbReference type="ChEBI" id="CHEBI:30616"/>
    </ligand>
</feature>
<evidence type="ECO:0000256" key="9">
    <source>
        <dbReference type="HAMAP-Rule" id="MF_01227"/>
    </source>
</evidence>
<feature type="domain" description="CTP synthase N-terminal" evidence="11">
    <location>
        <begin position="3"/>
        <end position="263"/>
    </location>
</feature>
<comment type="similarity">
    <text evidence="2 9">Belongs to the CTP synthase family.</text>
</comment>
<evidence type="ECO:0000256" key="5">
    <source>
        <dbReference type="ARBA" id="ARBA00022840"/>
    </source>
</evidence>
<dbReference type="Pfam" id="PF00117">
    <property type="entry name" value="GATase"/>
    <property type="match status" value="1"/>
</dbReference>
<dbReference type="InterPro" id="IPR029062">
    <property type="entry name" value="Class_I_gatase-like"/>
</dbReference>
<dbReference type="InterPro" id="IPR004468">
    <property type="entry name" value="CTP_synthase"/>
</dbReference>
<gene>
    <name evidence="9" type="primary">pyrG</name>
    <name evidence="12" type="ORF">GCM10022276_05020</name>
</gene>
<dbReference type="PANTHER" id="PTHR11550">
    <property type="entry name" value="CTP SYNTHASE"/>
    <property type="match status" value="1"/>
</dbReference>
<dbReference type="NCBIfam" id="NF003792">
    <property type="entry name" value="PRK05380.1"/>
    <property type="match status" value="1"/>
</dbReference>
<feature type="active site" evidence="9">
    <location>
        <position position="518"/>
    </location>
</feature>
<evidence type="ECO:0000313" key="13">
    <source>
        <dbReference type="Proteomes" id="UP001500827"/>
    </source>
</evidence>
<evidence type="ECO:0000256" key="7">
    <source>
        <dbReference type="ARBA" id="ARBA00022975"/>
    </source>
</evidence>
<comment type="miscellaneous">
    <text evidence="9">CTPSs have evolved a hybrid strategy for distinguishing between UTP and CTP. The overlapping regions of the product feedback inhibitory and substrate sites recognize a common feature in both compounds, the triphosphate moiety. To differentiate isosteric substrate and product pyrimidine rings, an additional pocket far from the expected kinase/ligase catalytic site, specifically recognizes the cytosine and ribose portions of the product inhibitor.</text>
</comment>
<feature type="binding site" evidence="9">
    <location>
        <position position="139"/>
    </location>
    <ligand>
        <name>Mg(2+)</name>
        <dbReference type="ChEBI" id="CHEBI:18420"/>
    </ligand>
</feature>
<feature type="binding site" evidence="9">
    <location>
        <position position="471"/>
    </location>
    <ligand>
        <name>L-glutamine</name>
        <dbReference type="ChEBI" id="CHEBI:58359"/>
    </ligand>
</feature>
<feature type="binding site" evidence="9">
    <location>
        <begin position="146"/>
        <end position="148"/>
    </location>
    <ligand>
        <name>CTP</name>
        <dbReference type="ChEBI" id="CHEBI:37563"/>
        <note>allosteric inhibitor</note>
    </ligand>
</feature>
<feature type="binding site" evidence="9">
    <location>
        <position position="13"/>
    </location>
    <ligand>
        <name>UTP</name>
        <dbReference type="ChEBI" id="CHEBI:46398"/>
    </ligand>
</feature>
<dbReference type="SUPFAM" id="SSF52317">
    <property type="entry name" value="Class I glutamine amidotransferase-like"/>
    <property type="match status" value="1"/>
</dbReference>
<evidence type="ECO:0000313" key="12">
    <source>
        <dbReference type="EMBL" id="GAA3888922.1"/>
    </source>
</evidence>
<comment type="catalytic activity">
    <reaction evidence="9">
        <text>L-glutamine + H2O = L-glutamate + NH4(+)</text>
        <dbReference type="Rhea" id="RHEA:15889"/>
        <dbReference type="ChEBI" id="CHEBI:15377"/>
        <dbReference type="ChEBI" id="CHEBI:28938"/>
        <dbReference type="ChEBI" id="CHEBI:29985"/>
        <dbReference type="ChEBI" id="CHEBI:58359"/>
    </reaction>
</comment>
<evidence type="ECO:0000259" key="10">
    <source>
        <dbReference type="Pfam" id="PF00117"/>
    </source>
</evidence>